<dbReference type="InterPro" id="IPR036770">
    <property type="entry name" value="Ankyrin_rpt-contain_sf"/>
</dbReference>
<keyword evidence="4 8" id="KW-1133">Transmembrane helix</keyword>
<keyword evidence="3" id="KW-0677">Repeat</keyword>
<accession>A0A5J5A9I0</accession>
<keyword evidence="11" id="KW-1185">Reference proteome</keyword>
<dbReference type="Pfam" id="PF00023">
    <property type="entry name" value="Ank"/>
    <property type="match status" value="1"/>
</dbReference>
<keyword evidence="2 8" id="KW-0812">Transmembrane</keyword>
<reference evidence="10 11" key="1">
    <citation type="submission" date="2019-09" db="EMBL/GenBank/DDBJ databases">
        <title>A chromosome-level genome assembly of the Chinese tupelo Nyssa sinensis.</title>
        <authorList>
            <person name="Yang X."/>
            <person name="Kang M."/>
            <person name="Yang Y."/>
            <person name="Xiong H."/>
            <person name="Wang M."/>
            <person name="Zhang Z."/>
            <person name="Wang Z."/>
            <person name="Wu H."/>
            <person name="Ma T."/>
            <person name="Liu J."/>
            <person name="Xi Z."/>
        </authorList>
    </citation>
    <scope>NUCLEOTIDE SEQUENCE [LARGE SCALE GENOMIC DNA]</scope>
    <source>
        <strain evidence="10">J267</strain>
        <tissue evidence="10">Leaf</tissue>
    </source>
</reference>
<dbReference type="EMBL" id="CM018045">
    <property type="protein sequence ID" value="KAA8527705.1"/>
    <property type="molecule type" value="Genomic_DNA"/>
</dbReference>
<dbReference type="OrthoDB" id="10040922at2759"/>
<dbReference type="InterPro" id="IPR002110">
    <property type="entry name" value="Ankyrin_rpt"/>
</dbReference>
<proteinExistence type="predicted"/>
<dbReference type="Pfam" id="PF13962">
    <property type="entry name" value="PGG"/>
    <property type="match status" value="1"/>
</dbReference>
<dbReference type="GO" id="GO:0005886">
    <property type="term" value="C:plasma membrane"/>
    <property type="evidence" value="ECO:0007669"/>
    <property type="project" value="TreeGrafter"/>
</dbReference>
<evidence type="ECO:0000256" key="8">
    <source>
        <dbReference type="SAM" id="Phobius"/>
    </source>
</evidence>
<comment type="subcellular location">
    <subcellularLocation>
        <location evidence="1">Membrane</location>
        <topology evidence="1">Multi-pass membrane protein</topology>
    </subcellularLocation>
</comment>
<dbReference type="SUPFAM" id="SSF48403">
    <property type="entry name" value="Ankyrin repeat"/>
    <property type="match status" value="1"/>
</dbReference>
<evidence type="ECO:0000256" key="2">
    <source>
        <dbReference type="ARBA" id="ARBA00022692"/>
    </source>
</evidence>
<dbReference type="PANTHER" id="PTHR24186:SF50">
    <property type="entry name" value="ANKYRIN REPEAT-CONTAINING PROTEIN ITN1-LIKE ISOFORM X1"/>
    <property type="match status" value="1"/>
</dbReference>
<evidence type="ECO:0000256" key="4">
    <source>
        <dbReference type="ARBA" id="ARBA00022989"/>
    </source>
</evidence>
<dbReference type="PROSITE" id="PS50088">
    <property type="entry name" value="ANK_REPEAT"/>
    <property type="match status" value="1"/>
</dbReference>
<dbReference type="Pfam" id="PF12796">
    <property type="entry name" value="Ank_2"/>
    <property type="match status" value="1"/>
</dbReference>
<dbReference type="Gene3D" id="1.25.40.20">
    <property type="entry name" value="Ankyrin repeat-containing domain"/>
    <property type="match status" value="1"/>
</dbReference>
<keyword evidence="5 7" id="KW-0040">ANK repeat</keyword>
<feature type="repeat" description="ANK" evidence="7">
    <location>
        <begin position="38"/>
        <end position="70"/>
    </location>
</feature>
<evidence type="ECO:0000259" key="9">
    <source>
        <dbReference type="Pfam" id="PF13962"/>
    </source>
</evidence>
<dbReference type="PANTHER" id="PTHR24186">
    <property type="entry name" value="PROTEIN PHOSPHATASE 1 REGULATORY SUBUNIT"/>
    <property type="match status" value="1"/>
</dbReference>
<name>A0A5J5A9I0_9ASTE</name>
<sequence length="372" mass="41356">MVPMVEQLYTLQQFGIAKDAQDILYDGKPSLTKEADKNGWTPLHYAARLGKQLRVSQLLGLDKSVAYLNSAEEDERKTALHVATSNGHVGVMEEILSHCPDCWEMLNSKGQNILHIAVESEKKKAVEFILKSSWHISLINQKDVGGNTPLHVSATIKTSMASLLRHPRVDKMAVNKENLTALDLISSSDDTLPHIEGFFAKLLKTGSVRGRRNIVLNHNAAVTKRSEARLKKDLKEEANTHLIVATLIATVTFAAGFTVPGGYDGNEGPNHGMAILTREAAFQTFVITNVIAMIFATCAVYLHFIASSYDDGLYKFKRRVALARLLIVNAIVAMVIAFITGIYAVIRKFLRTCNCHVCYWMLLLLFYLQLRS</sequence>
<evidence type="ECO:0000256" key="7">
    <source>
        <dbReference type="PROSITE-ProRule" id="PRU00023"/>
    </source>
</evidence>
<dbReference type="AlphaFoldDB" id="A0A5J5A9I0"/>
<evidence type="ECO:0000313" key="11">
    <source>
        <dbReference type="Proteomes" id="UP000325577"/>
    </source>
</evidence>
<dbReference type="InterPro" id="IPR026961">
    <property type="entry name" value="PGG_dom"/>
</dbReference>
<dbReference type="Proteomes" id="UP000325577">
    <property type="component" value="Linkage Group LG21"/>
</dbReference>
<evidence type="ECO:0000256" key="6">
    <source>
        <dbReference type="ARBA" id="ARBA00023136"/>
    </source>
</evidence>
<evidence type="ECO:0000256" key="3">
    <source>
        <dbReference type="ARBA" id="ARBA00022737"/>
    </source>
</evidence>
<organism evidence="10 11">
    <name type="scientific">Nyssa sinensis</name>
    <dbReference type="NCBI Taxonomy" id="561372"/>
    <lineage>
        <taxon>Eukaryota</taxon>
        <taxon>Viridiplantae</taxon>
        <taxon>Streptophyta</taxon>
        <taxon>Embryophyta</taxon>
        <taxon>Tracheophyta</taxon>
        <taxon>Spermatophyta</taxon>
        <taxon>Magnoliopsida</taxon>
        <taxon>eudicotyledons</taxon>
        <taxon>Gunneridae</taxon>
        <taxon>Pentapetalae</taxon>
        <taxon>asterids</taxon>
        <taxon>Cornales</taxon>
        <taxon>Nyssaceae</taxon>
        <taxon>Nyssa</taxon>
    </lineage>
</organism>
<feature type="transmembrane region" description="Helical" evidence="8">
    <location>
        <begin position="322"/>
        <end position="343"/>
    </location>
</feature>
<feature type="domain" description="PGG" evidence="9">
    <location>
        <begin position="232"/>
        <end position="345"/>
    </location>
</feature>
<gene>
    <name evidence="10" type="ORF">F0562_035426</name>
</gene>
<feature type="transmembrane region" description="Helical" evidence="8">
    <location>
        <begin position="239"/>
        <end position="260"/>
    </location>
</feature>
<evidence type="ECO:0000256" key="1">
    <source>
        <dbReference type="ARBA" id="ARBA00004141"/>
    </source>
</evidence>
<protein>
    <recommendedName>
        <fullName evidence="9">PGG domain-containing protein</fullName>
    </recommendedName>
</protein>
<evidence type="ECO:0000313" key="10">
    <source>
        <dbReference type="EMBL" id="KAA8527705.1"/>
    </source>
</evidence>
<dbReference type="SMART" id="SM00248">
    <property type="entry name" value="ANK"/>
    <property type="match status" value="3"/>
</dbReference>
<keyword evidence="6 8" id="KW-0472">Membrane</keyword>
<evidence type="ECO:0000256" key="5">
    <source>
        <dbReference type="ARBA" id="ARBA00023043"/>
    </source>
</evidence>
<feature type="transmembrane region" description="Helical" evidence="8">
    <location>
        <begin position="280"/>
        <end position="302"/>
    </location>
</feature>